<dbReference type="Gene3D" id="3.40.430.10">
    <property type="entry name" value="Dihydrofolate Reductase, subunit A"/>
    <property type="match status" value="1"/>
</dbReference>
<name>A0A516NLB5_9NOCA</name>
<dbReference type="SUPFAM" id="SSF53597">
    <property type="entry name" value="Dihydrofolate reductase-like"/>
    <property type="match status" value="1"/>
</dbReference>
<accession>A0A516NLB5</accession>
<dbReference type="InterPro" id="IPR024072">
    <property type="entry name" value="DHFR-like_dom_sf"/>
</dbReference>
<dbReference type="KEGG" id="nod:FOH10_14125"/>
<dbReference type="GO" id="GO:0008703">
    <property type="term" value="F:5-amino-6-(5-phosphoribosylamino)uracil reductase activity"/>
    <property type="evidence" value="ECO:0007669"/>
    <property type="project" value="InterPro"/>
</dbReference>
<protein>
    <submittedName>
        <fullName evidence="2">Deaminase</fullName>
    </submittedName>
</protein>
<organism evidence="2 3">
    <name type="scientific">Nocardia otitidiscaviarum</name>
    <dbReference type="NCBI Taxonomy" id="1823"/>
    <lineage>
        <taxon>Bacteria</taxon>
        <taxon>Bacillati</taxon>
        <taxon>Actinomycetota</taxon>
        <taxon>Actinomycetes</taxon>
        <taxon>Mycobacteriales</taxon>
        <taxon>Nocardiaceae</taxon>
        <taxon>Nocardia</taxon>
    </lineage>
</organism>
<sequence>MGQVIANMSMSLDGFIEDADGRVDELFEWYTAGPVESESANTDLTWRQSEEDTEHVQAAIPELGGLITGRRLFDTMDGWNGMHPTGLPVFVVTHRVPAPQEWDHPGAPFTFVTDGVASAIEQAKKSAGNKDVVIASPNIAQQALDAGLLDVITVDLVPYLLGSGKPYFEKLSSAPVRLDDPVIRPGRRVTHLRYRVLR</sequence>
<evidence type="ECO:0000313" key="2">
    <source>
        <dbReference type="EMBL" id="QDP79677.1"/>
    </source>
</evidence>
<dbReference type="EMBL" id="CP041695">
    <property type="protein sequence ID" value="QDP79677.1"/>
    <property type="molecule type" value="Genomic_DNA"/>
</dbReference>
<dbReference type="InterPro" id="IPR002734">
    <property type="entry name" value="RibDG_C"/>
</dbReference>
<reference evidence="2 3" key="1">
    <citation type="submission" date="2019-07" db="EMBL/GenBank/DDBJ databases">
        <title>Complete Genome Sequence and Methylome Analysis of Nocardia otitidis-caviarum NEB252.</title>
        <authorList>
            <person name="Fomenkov A."/>
            <person name="Anton B.P."/>
            <person name="Vincze T."/>
            <person name="Roberts R.J."/>
        </authorList>
    </citation>
    <scope>NUCLEOTIDE SEQUENCE [LARGE SCALE GENOMIC DNA]</scope>
    <source>
        <strain evidence="2 3">NEB252</strain>
    </source>
</reference>
<dbReference type="Proteomes" id="UP000317039">
    <property type="component" value="Chromosome"/>
</dbReference>
<feature type="domain" description="Bacterial bifunctional deaminase-reductase C-terminal" evidence="1">
    <location>
        <begin position="4"/>
        <end position="174"/>
    </location>
</feature>
<dbReference type="Pfam" id="PF01872">
    <property type="entry name" value="RibD_C"/>
    <property type="match status" value="1"/>
</dbReference>
<dbReference type="GeneID" id="80333516"/>
<gene>
    <name evidence="2" type="ORF">FOH10_14125</name>
</gene>
<dbReference type="GO" id="GO:0009231">
    <property type="term" value="P:riboflavin biosynthetic process"/>
    <property type="evidence" value="ECO:0007669"/>
    <property type="project" value="InterPro"/>
</dbReference>
<proteinExistence type="predicted"/>
<dbReference type="AlphaFoldDB" id="A0A516NLB5"/>
<dbReference type="RefSeq" id="WP_143981049.1">
    <property type="nucleotide sequence ID" value="NZ_CP041695.1"/>
</dbReference>
<evidence type="ECO:0000313" key="3">
    <source>
        <dbReference type="Proteomes" id="UP000317039"/>
    </source>
</evidence>
<evidence type="ECO:0000259" key="1">
    <source>
        <dbReference type="Pfam" id="PF01872"/>
    </source>
</evidence>